<feature type="region of interest" description="Disordered" evidence="2">
    <location>
        <begin position="416"/>
        <end position="442"/>
    </location>
</feature>
<evidence type="ECO:0000256" key="1">
    <source>
        <dbReference type="SAM" id="Coils"/>
    </source>
</evidence>
<dbReference type="Proteomes" id="UP000601710">
    <property type="component" value="Chromosome 33"/>
</dbReference>
<evidence type="ECO:0000313" key="4">
    <source>
        <dbReference type="Proteomes" id="UP000601710"/>
    </source>
</evidence>
<organism evidence="3 4">
    <name type="scientific">Leishmania donovani</name>
    <dbReference type="NCBI Taxonomy" id="5661"/>
    <lineage>
        <taxon>Eukaryota</taxon>
        <taxon>Discoba</taxon>
        <taxon>Euglenozoa</taxon>
        <taxon>Kinetoplastea</taxon>
        <taxon>Metakinetoplastina</taxon>
        <taxon>Trypanosomatida</taxon>
        <taxon>Trypanosomatidae</taxon>
        <taxon>Leishmaniinae</taxon>
        <taxon>Leishmania</taxon>
    </lineage>
</organism>
<evidence type="ECO:0000256" key="2">
    <source>
        <dbReference type="SAM" id="MobiDB-lite"/>
    </source>
</evidence>
<gene>
    <name evidence="3" type="ORF">LDHU3_33.4910</name>
</gene>
<dbReference type="VEuPathDB" id="TriTrypDB:LDHU3_33.4910"/>
<name>A0A6J8FPP0_LEIDO</name>
<feature type="compositionally biased region" description="Polar residues" evidence="2">
    <location>
        <begin position="288"/>
        <end position="299"/>
    </location>
</feature>
<accession>A0A6J8FPP0</accession>
<feature type="region of interest" description="Disordered" evidence="2">
    <location>
        <begin position="268"/>
        <end position="390"/>
    </location>
</feature>
<dbReference type="EMBL" id="LR812653">
    <property type="protein sequence ID" value="CAC5433549.1"/>
    <property type="molecule type" value="Genomic_DNA"/>
</dbReference>
<dbReference type="VEuPathDB" id="TriTrypDB:LdBPK_333400.1"/>
<dbReference type="VEuPathDB" id="TriTrypDB:LdCL_330041700"/>
<reference evidence="3" key="1">
    <citation type="submission" date="2020-06" db="EMBL/GenBank/DDBJ databases">
        <authorList>
            <person name="Camacho E."/>
            <person name="Gonzalez-de la Fuente S."/>
            <person name="Rastrojo A."/>
            <person name="Peiro-Pastor R."/>
            <person name="Solana JC."/>
            <person name="Tabera L."/>
            <person name="Gamarro F."/>
            <person name="Carrasco-Ramiro F."/>
            <person name="Requena JM."/>
            <person name="Aguado B."/>
        </authorList>
    </citation>
    <scope>NUCLEOTIDE SEQUENCE</scope>
</reference>
<feature type="compositionally biased region" description="Low complexity" evidence="2">
    <location>
        <begin position="311"/>
        <end position="324"/>
    </location>
</feature>
<dbReference type="AlphaFoldDB" id="A0A6J8FPP0"/>
<feature type="coiled-coil region" evidence="1">
    <location>
        <begin position="145"/>
        <end position="238"/>
    </location>
</feature>
<evidence type="ECO:0000313" key="3">
    <source>
        <dbReference type="EMBL" id="CAC5433549.1"/>
    </source>
</evidence>
<proteinExistence type="predicted"/>
<keyword evidence="1" id="KW-0175">Coiled coil</keyword>
<sequence length="457" mass="49605">MLRTLLLFGGRVRRSPVLRPGAKVGAQDTKAAERALRRKAELAAEKQFMKLICTARTRRQRQIADAIRRALAAKSDAAATKNDARYVRNRKIARAELAAVHREVAQKAAEARKAQAAKPVKARLVRQPSRMLDKKKQAANEKRFLATLQQRLERRKARVAALVAKTAKMEEAKAKAKAKTEAKVEALAKAEAAAKAEQRFEETIRRRQEQRAARVKVLVEKRTKVAAAEAEAATASQENEFTAELNRLMEERDARVQAIIAEHMNAAEVADSEQNAETPAPAPKAAASTSRKSQRNVNASAAALLDTSDEATAPATPPRKAAPTEVKAVEEPAKKPTTPRRRGRPASKPPHVATDVPSAAPVEALDEAEAAASAVQEARAAEELLPSPSQPRRLAAADLEELASAHEDFVAHLEKAKERTTAPSSTRVSPVPSALASSSEAQRTWVMAENTTGLFRL</sequence>
<feature type="compositionally biased region" description="Low complexity" evidence="2">
    <location>
        <begin position="428"/>
        <end position="439"/>
    </location>
</feature>
<protein>
    <submittedName>
        <fullName evidence="3">Hypothetical_protein_conserved</fullName>
    </submittedName>
</protein>